<dbReference type="PANTHER" id="PTHR30055">
    <property type="entry name" value="HTH-TYPE TRANSCRIPTIONAL REGULATOR RUTR"/>
    <property type="match status" value="1"/>
</dbReference>
<dbReference type="OrthoDB" id="4823039at2"/>
<evidence type="ECO:0000313" key="5">
    <source>
        <dbReference type="Proteomes" id="UP000249915"/>
    </source>
</evidence>
<dbReference type="AlphaFoldDB" id="A0A2V4APC2"/>
<dbReference type="PROSITE" id="PS50977">
    <property type="entry name" value="HTH_TETR_2"/>
    <property type="match status" value="1"/>
</dbReference>
<gene>
    <name evidence="4" type="ORF">BAY60_22215</name>
</gene>
<keyword evidence="1" id="KW-0805">Transcription regulation</keyword>
<dbReference type="SUPFAM" id="SSF46689">
    <property type="entry name" value="Homeodomain-like"/>
    <property type="match status" value="1"/>
</dbReference>
<protein>
    <submittedName>
        <fullName evidence="4">TetR family transcriptional regulator</fullName>
    </submittedName>
</protein>
<dbReference type="Proteomes" id="UP000249915">
    <property type="component" value="Unassembled WGS sequence"/>
</dbReference>
<dbReference type="Gene3D" id="1.10.357.10">
    <property type="entry name" value="Tetracycline Repressor, domain 2"/>
    <property type="match status" value="1"/>
</dbReference>
<comment type="caution">
    <text evidence="4">The sequence shown here is derived from an EMBL/GenBank/DDBJ whole genome shotgun (WGS) entry which is preliminary data.</text>
</comment>
<evidence type="ECO:0000256" key="3">
    <source>
        <dbReference type="ARBA" id="ARBA00023163"/>
    </source>
</evidence>
<keyword evidence="3" id="KW-0804">Transcription</keyword>
<reference evidence="4 5" key="1">
    <citation type="submission" date="2016-07" db="EMBL/GenBank/DDBJ databases">
        <title>Draft genome sequence of Prauserella muralis DSM 45305, isolated from a mould-covered wall in an indoor environment.</title>
        <authorList>
            <person name="Ruckert C."/>
            <person name="Albersmeier A."/>
            <person name="Jiang C.-L."/>
            <person name="Jiang Y."/>
            <person name="Kalinowski J."/>
            <person name="Schneider O."/>
            <person name="Winkler A."/>
            <person name="Zotchev S.B."/>
        </authorList>
    </citation>
    <scope>NUCLEOTIDE SEQUENCE [LARGE SCALE GENOMIC DNA]</scope>
    <source>
        <strain evidence="4 5">DSM 45305</strain>
    </source>
</reference>
<accession>A0A2V4APC2</accession>
<keyword evidence="5" id="KW-1185">Reference proteome</keyword>
<dbReference type="GO" id="GO:0003700">
    <property type="term" value="F:DNA-binding transcription factor activity"/>
    <property type="evidence" value="ECO:0007669"/>
    <property type="project" value="TreeGrafter"/>
</dbReference>
<evidence type="ECO:0000256" key="1">
    <source>
        <dbReference type="ARBA" id="ARBA00023015"/>
    </source>
</evidence>
<dbReference type="Pfam" id="PF00440">
    <property type="entry name" value="TetR_N"/>
    <property type="match status" value="1"/>
</dbReference>
<evidence type="ECO:0000256" key="2">
    <source>
        <dbReference type="ARBA" id="ARBA00023125"/>
    </source>
</evidence>
<dbReference type="GO" id="GO:0000976">
    <property type="term" value="F:transcription cis-regulatory region binding"/>
    <property type="evidence" value="ECO:0007669"/>
    <property type="project" value="TreeGrafter"/>
</dbReference>
<name>A0A2V4APC2_9PSEU</name>
<proteinExistence type="predicted"/>
<dbReference type="EMBL" id="MASW01000005">
    <property type="protein sequence ID" value="PXY22556.1"/>
    <property type="molecule type" value="Genomic_DNA"/>
</dbReference>
<dbReference type="InterPro" id="IPR001647">
    <property type="entry name" value="HTH_TetR"/>
</dbReference>
<dbReference type="PRINTS" id="PR00455">
    <property type="entry name" value="HTHTETR"/>
</dbReference>
<dbReference type="InterPro" id="IPR009057">
    <property type="entry name" value="Homeodomain-like_sf"/>
</dbReference>
<sequence length="210" mass="23271">MTTAKGTGRRAEKARQTRQRMLGAAHELFVDQGYGATTLQHIADRAGVAVQTIYFTFGNKRSLLKELVDVTIAGDDEPLATMERPWFRQALATETAQEHLRAHVAGARAILHRVGPIMTVLANAAATDPEVAALWPQEPDPRFVVQRTAAASLMSKPGARTGVSVDHAADVLYGLLGTEVYQIMVRERGWSPERWEDWTLRMLRHELCAD</sequence>
<evidence type="ECO:0000313" key="4">
    <source>
        <dbReference type="EMBL" id="PXY22556.1"/>
    </source>
</evidence>
<dbReference type="PANTHER" id="PTHR30055:SF234">
    <property type="entry name" value="HTH-TYPE TRANSCRIPTIONAL REGULATOR BETI"/>
    <property type="match status" value="1"/>
</dbReference>
<keyword evidence="2" id="KW-0238">DNA-binding</keyword>
<dbReference type="RefSeq" id="WP_112283156.1">
    <property type="nucleotide sequence ID" value="NZ_MASW01000005.1"/>
</dbReference>
<dbReference type="InterPro" id="IPR050109">
    <property type="entry name" value="HTH-type_TetR-like_transc_reg"/>
</dbReference>
<organism evidence="4 5">
    <name type="scientific">Prauserella muralis</name>
    <dbReference type="NCBI Taxonomy" id="588067"/>
    <lineage>
        <taxon>Bacteria</taxon>
        <taxon>Bacillati</taxon>
        <taxon>Actinomycetota</taxon>
        <taxon>Actinomycetes</taxon>
        <taxon>Pseudonocardiales</taxon>
        <taxon>Pseudonocardiaceae</taxon>
        <taxon>Prauserella</taxon>
    </lineage>
</organism>